<organism evidence="14 15">
    <name type="scientific">Octopus vulgaris</name>
    <name type="common">Common octopus</name>
    <dbReference type="NCBI Taxonomy" id="6645"/>
    <lineage>
        <taxon>Eukaryota</taxon>
        <taxon>Metazoa</taxon>
        <taxon>Spiralia</taxon>
        <taxon>Lophotrochozoa</taxon>
        <taxon>Mollusca</taxon>
        <taxon>Cephalopoda</taxon>
        <taxon>Coleoidea</taxon>
        <taxon>Octopodiformes</taxon>
        <taxon>Octopoda</taxon>
        <taxon>Incirrata</taxon>
        <taxon>Octopodidae</taxon>
        <taxon>Octopus</taxon>
    </lineage>
</organism>
<dbReference type="GO" id="GO:0006783">
    <property type="term" value="P:heme biosynthetic process"/>
    <property type="evidence" value="ECO:0007669"/>
    <property type="project" value="TreeGrafter"/>
</dbReference>
<evidence type="ECO:0000256" key="7">
    <source>
        <dbReference type="ARBA" id="ARBA00023244"/>
    </source>
</evidence>
<evidence type="ECO:0000256" key="10">
    <source>
        <dbReference type="ARBA" id="ARBA00048169"/>
    </source>
</evidence>
<comment type="cofactor">
    <cofactor evidence="1">
        <name>dipyrromethane</name>
        <dbReference type="ChEBI" id="CHEBI:60342"/>
    </cofactor>
</comment>
<comment type="catalytic activity">
    <reaction evidence="10">
        <text>4 porphobilinogen + H2O = hydroxymethylbilane + 4 NH4(+)</text>
        <dbReference type="Rhea" id="RHEA:13185"/>
        <dbReference type="ChEBI" id="CHEBI:15377"/>
        <dbReference type="ChEBI" id="CHEBI:28938"/>
        <dbReference type="ChEBI" id="CHEBI:57845"/>
        <dbReference type="ChEBI" id="CHEBI:58126"/>
        <dbReference type="EC" id="2.5.1.61"/>
    </reaction>
</comment>
<comment type="similarity">
    <text evidence="4">Belongs to the HMBS family.</text>
</comment>
<evidence type="ECO:0000256" key="11">
    <source>
        <dbReference type="SAM" id="MobiDB-lite"/>
    </source>
</evidence>
<proteinExistence type="inferred from homology"/>
<dbReference type="AlphaFoldDB" id="A0AA36BQC4"/>
<dbReference type="NCBIfam" id="TIGR00212">
    <property type="entry name" value="hemC"/>
    <property type="match status" value="1"/>
</dbReference>
<dbReference type="EC" id="2.5.1.61" evidence="5"/>
<dbReference type="InterPro" id="IPR022418">
    <property type="entry name" value="Porphobilinogen_deaminase_C"/>
</dbReference>
<dbReference type="SUPFAM" id="SSF53850">
    <property type="entry name" value="Periplasmic binding protein-like II"/>
    <property type="match status" value="1"/>
</dbReference>
<comment type="function">
    <text evidence="2">Tetrapolymerization of the monopyrrole PBG into the hydroxymethylbilane pre-uroporphyrinogen in several discrete steps.</text>
</comment>
<dbReference type="PANTHER" id="PTHR11557">
    <property type="entry name" value="PORPHOBILINOGEN DEAMINASE"/>
    <property type="match status" value="1"/>
</dbReference>
<protein>
    <recommendedName>
        <fullName evidence="5">hydroxymethylbilane synthase</fullName>
        <ecNumber evidence="5">2.5.1.61</ecNumber>
    </recommendedName>
    <alternativeName>
        <fullName evidence="9">Hydroxymethylbilane synthase</fullName>
    </alternativeName>
    <alternativeName>
        <fullName evidence="8">Pre-uroporphyrinogen synthase</fullName>
    </alternativeName>
</protein>
<evidence type="ECO:0000259" key="13">
    <source>
        <dbReference type="Pfam" id="PF03900"/>
    </source>
</evidence>
<dbReference type="PANTHER" id="PTHR11557:SF0">
    <property type="entry name" value="PORPHOBILINOGEN DEAMINASE"/>
    <property type="match status" value="1"/>
</dbReference>
<comment type="pathway">
    <text evidence="3">Porphyrin-containing compound metabolism; protoporphyrin-IX biosynthesis; coproporphyrinogen-III from 5-aminolevulinate: step 2/4.</text>
</comment>
<evidence type="ECO:0000256" key="1">
    <source>
        <dbReference type="ARBA" id="ARBA00001916"/>
    </source>
</evidence>
<dbReference type="InterPro" id="IPR022417">
    <property type="entry name" value="Porphobilin_deaminase_N"/>
</dbReference>
<evidence type="ECO:0000256" key="8">
    <source>
        <dbReference type="ARBA" id="ARBA00030685"/>
    </source>
</evidence>
<evidence type="ECO:0000256" key="3">
    <source>
        <dbReference type="ARBA" id="ARBA00004735"/>
    </source>
</evidence>
<name>A0AA36BQC4_OCTVU</name>
<keyword evidence="6" id="KW-0808">Transferase</keyword>
<dbReference type="HAMAP" id="MF_00260">
    <property type="entry name" value="Porphobil_deam"/>
    <property type="match status" value="1"/>
</dbReference>
<dbReference type="Pfam" id="PF03900">
    <property type="entry name" value="Porphobil_deamC"/>
    <property type="match status" value="1"/>
</dbReference>
<reference evidence="14" key="1">
    <citation type="submission" date="2023-08" db="EMBL/GenBank/DDBJ databases">
        <authorList>
            <person name="Alioto T."/>
            <person name="Alioto T."/>
            <person name="Gomez Garrido J."/>
        </authorList>
    </citation>
    <scope>NUCLEOTIDE SEQUENCE</scope>
</reference>
<dbReference type="FunFam" id="3.40.190.10:FF:000086">
    <property type="entry name" value="Probable porphobilinogen deaminase"/>
    <property type="match status" value="1"/>
</dbReference>
<gene>
    <name evidence="14" type="ORF">OCTVUL_1B001830</name>
</gene>
<dbReference type="PROSITE" id="PS00533">
    <property type="entry name" value="PORPHOBILINOGEN_DEAM"/>
    <property type="match status" value="1"/>
</dbReference>
<evidence type="ECO:0000256" key="4">
    <source>
        <dbReference type="ARBA" id="ARBA00005638"/>
    </source>
</evidence>
<dbReference type="GO" id="GO:0005737">
    <property type="term" value="C:cytoplasm"/>
    <property type="evidence" value="ECO:0007669"/>
    <property type="project" value="TreeGrafter"/>
</dbReference>
<evidence type="ECO:0000256" key="5">
    <source>
        <dbReference type="ARBA" id="ARBA00012655"/>
    </source>
</evidence>
<feature type="region of interest" description="Disordered" evidence="11">
    <location>
        <begin position="14"/>
        <end position="36"/>
    </location>
</feature>
<dbReference type="Gene3D" id="3.40.190.10">
    <property type="entry name" value="Periplasmic binding protein-like II"/>
    <property type="match status" value="2"/>
</dbReference>
<evidence type="ECO:0000256" key="6">
    <source>
        <dbReference type="ARBA" id="ARBA00022679"/>
    </source>
</evidence>
<keyword evidence="7" id="KW-0627">Porphyrin biosynthesis</keyword>
<feature type="domain" description="Porphobilinogen deaminase C-terminal" evidence="13">
    <location>
        <begin position="259"/>
        <end position="311"/>
    </location>
</feature>
<feature type="domain" description="Porphobilinogen deaminase N-terminal" evidence="12">
    <location>
        <begin position="36"/>
        <end position="246"/>
    </location>
</feature>
<dbReference type="GO" id="GO:0004418">
    <property type="term" value="F:hydroxymethylbilane synthase activity"/>
    <property type="evidence" value="ECO:0007669"/>
    <property type="project" value="UniProtKB-EC"/>
</dbReference>
<dbReference type="Gene3D" id="3.30.160.40">
    <property type="entry name" value="Porphobilinogen deaminase, C-terminal domain"/>
    <property type="match status" value="1"/>
</dbReference>
<dbReference type="PRINTS" id="PR00151">
    <property type="entry name" value="PORPHBDMNASE"/>
</dbReference>
<dbReference type="InterPro" id="IPR036803">
    <property type="entry name" value="Porphobilinogen_deaminase_C_sf"/>
</dbReference>
<evidence type="ECO:0000256" key="9">
    <source>
        <dbReference type="ARBA" id="ARBA00033064"/>
    </source>
</evidence>
<accession>A0AA36BQC4</accession>
<evidence type="ECO:0000313" key="14">
    <source>
        <dbReference type="EMBL" id="CAI9737696.1"/>
    </source>
</evidence>
<dbReference type="Pfam" id="PF01379">
    <property type="entry name" value="Porphobil_deam"/>
    <property type="match status" value="1"/>
</dbReference>
<dbReference type="CDD" id="cd13645">
    <property type="entry name" value="PBP2_HuPBGD_like"/>
    <property type="match status" value="1"/>
</dbReference>
<dbReference type="EMBL" id="OX597833">
    <property type="protein sequence ID" value="CAI9737696.1"/>
    <property type="molecule type" value="Genomic_DNA"/>
</dbReference>
<evidence type="ECO:0000259" key="12">
    <source>
        <dbReference type="Pfam" id="PF01379"/>
    </source>
</evidence>
<evidence type="ECO:0000313" key="15">
    <source>
        <dbReference type="Proteomes" id="UP001162480"/>
    </source>
</evidence>
<dbReference type="FunFam" id="3.40.190.10:FF:000005">
    <property type="entry name" value="Porphobilinogen deaminase"/>
    <property type="match status" value="1"/>
</dbReference>
<dbReference type="InterPro" id="IPR000860">
    <property type="entry name" value="HemC"/>
</dbReference>
<keyword evidence="15" id="KW-1185">Reference proteome</keyword>
<dbReference type="Proteomes" id="UP001162480">
    <property type="component" value="Chromosome 20"/>
</dbReference>
<sequence>MLKVTSIITTPVSEDSMADLPSHGCRQPSTESSRGIKVGSRKSQLALIQTQTVIDALKGKCDDEITIVKKDTIGDKNLDNPLYAIDSKNLFTKELEDALLNGDVDFLVHSLKDLPTCLDDRFVVAAILKRDSPYDALVMHRSSDCKDLALLPPGSVIGTSSLRRIAQLKRKYPHLVFESIRGNLNTRFKKLDESNTYNAMILAVAGLDRMNMSHRITKVLEEDECMYAVSQGAICVECRRDDEKMRQILASINDEETVLRCVAERTLLKKMEGGCSVPIGTKTTIENNTLTIKAGIFSKDGPECIIDVAEVQLPGDEEPPLKKDDLGEADYTHIVAPNISTGRLKAARNVGIELAEKLMTEDGRKILAAAKQAVAKIKDICKKT</sequence>
<evidence type="ECO:0000256" key="2">
    <source>
        <dbReference type="ARBA" id="ARBA00002869"/>
    </source>
</evidence>
<dbReference type="InterPro" id="IPR022419">
    <property type="entry name" value="Porphobilin_deaminase_cofac_BS"/>
</dbReference>
<dbReference type="SUPFAM" id="SSF54782">
    <property type="entry name" value="Porphobilinogen deaminase (hydroxymethylbilane synthase), C-terminal domain"/>
    <property type="match status" value="1"/>
</dbReference>